<gene>
    <name evidence="1" type="ORF">KT99_06467</name>
</gene>
<dbReference type="AlphaFoldDB" id="A9CV14"/>
<dbReference type="Proteomes" id="UP000005839">
    <property type="component" value="Unassembled WGS sequence"/>
</dbReference>
<organism evidence="1 2">
    <name type="scientific">Shewanella benthica KT99</name>
    <dbReference type="NCBI Taxonomy" id="314608"/>
    <lineage>
        <taxon>Bacteria</taxon>
        <taxon>Pseudomonadati</taxon>
        <taxon>Pseudomonadota</taxon>
        <taxon>Gammaproteobacteria</taxon>
        <taxon>Alteromonadales</taxon>
        <taxon>Shewanellaceae</taxon>
        <taxon>Shewanella</taxon>
    </lineage>
</organism>
<name>A9CV14_9GAMM</name>
<dbReference type="RefSeq" id="WP_005495857.1">
    <property type="nucleotide sequence ID" value="NZ_ABIC01000001.1"/>
</dbReference>
<accession>A9CV14</accession>
<protein>
    <submittedName>
        <fullName evidence="1">Uncharacterized protein</fullName>
    </submittedName>
</protein>
<reference evidence="1 2" key="1">
    <citation type="submission" date="2007-10" db="EMBL/GenBank/DDBJ databases">
        <authorList>
            <person name="Yayanos A."/>
            <person name="Ferriera S."/>
            <person name="Johnson J."/>
            <person name="Kravitz S."/>
            <person name="Halpern A."/>
            <person name="Remington K."/>
            <person name="Beeson K."/>
            <person name="Tran B."/>
            <person name="Rogers Y.-H."/>
            <person name="Friedman R."/>
            <person name="Venter J.C."/>
        </authorList>
    </citation>
    <scope>NUCLEOTIDE SEQUENCE [LARGE SCALE GENOMIC DNA]</scope>
    <source>
        <strain evidence="1 2">KT99</strain>
    </source>
</reference>
<evidence type="ECO:0000313" key="1">
    <source>
        <dbReference type="EMBL" id="EDQ02788.1"/>
    </source>
</evidence>
<keyword evidence="2" id="KW-1185">Reference proteome</keyword>
<comment type="caution">
    <text evidence="1">The sequence shown here is derived from an EMBL/GenBank/DDBJ whole genome shotgun (WGS) entry which is preliminary data.</text>
</comment>
<evidence type="ECO:0000313" key="2">
    <source>
        <dbReference type="Proteomes" id="UP000005839"/>
    </source>
</evidence>
<dbReference type="InterPro" id="IPR029058">
    <property type="entry name" value="AB_hydrolase_fold"/>
</dbReference>
<dbReference type="STRING" id="314608.KT99_06467"/>
<sequence length="63" mass="6897">MALLLLAGSADETMFADKYQALISNTLQDNDQTEVKVLPGISHMGIVVNPDVRPAIKQWLDSL</sequence>
<dbReference type="EMBL" id="ABIC01000001">
    <property type="protein sequence ID" value="EDQ02788.1"/>
    <property type="molecule type" value="Genomic_DNA"/>
</dbReference>
<proteinExistence type="predicted"/>
<dbReference type="SUPFAM" id="SSF53474">
    <property type="entry name" value="alpha/beta-Hydrolases"/>
    <property type="match status" value="1"/>
</dbReference>